<name>A0AAD8A6T1_DIPPU</name>
<dbReference type="EMBL" id="JASPKZ010003432">
    <property type="protein sequence ID" value="KAJ9593524.1"/>
    <property type="molecule type" value="Genomic_DNA"/>
</dbReference>
<dbReference type="GO" id="GO:0007165">
    <property type="term" value="P:signal transduction"/>
    <property type="evidence" value="ECO:0007669"/>
    <property type="project" value="UniProtKB-KW"/>
</dbReference>
<reference evidence="7" key="2">
    <citation type="submission" date="2023-05" db="EMBL/GenBank/DDBJ databases">
        <authorList>
            <person name="Fouks B."/>
        </authorList>
    </citation>
    <scope>NUCLEOTIDE SEQUENCE</scope>
    <source>
        <strain evidence="7">Stay&amp;Tobe</strain>
        <tissue evidence="7">Testes</tissue>
    </source>
</reference>
<feature type="non-terminal residue" evidence="7">
    <location>
        <position position="302"/>
    </location>
</feature>
<evidence type="ECO:0000256" key="2">
    <source>
        <dbReference type="ARBA" id="ARBA00022475"/>
    </source>
</evidence>
<dbReference type="AlphaFoldDB" id="A0AAD8A6T1"/>
<evidence type="ECO:0000313" key="7">
    <source>
        <dbReference type="EMBL" id="KAJ9593524.1"/>
    </source>
</evidence>
<keyword evidence="6" id="KW-0807">Transducer</keyword>
<evidence type="ECO:0000256" key="6">
    <source>
        <dbReference type="RuleBase" id="RU363108"/>
    </source>
</evidence>
<comment type="caution">
    <text evidence="6">Lacks conserved residue(s) required for the propagation of feature annotation.</text>
</comment>
<comment type="similarity">
    <text evidence="6">Belongs to the insect chemoreceptor superfamily. Gustatory receptor (GR) family.</text>
</comment>
<evidence type="ECO:0000256" key="3">
    <source>
        <dbReference type="ARBA" id="ARBA00022692"/>
    </source>
</evidence>
<feature type="transmembrane region" description="Helical" evidence="6">
    <location>
        <begin position="49"/>
        <end position="67"/>
    </location>
</feature>
<dbReference type="Proteomes" id="UP001233999">
    <property type="component" value="Unassembled WGS sequence"/>
</dbReference>
<dbReference type="GO" id="GO:0050909">
    <property type="term" value="P:sensory perception of taste"/>
    <property type="evidence" value="ECO:0007669"/>
    <property type="project" value="InterPro"/>
</dbReference>
<keyword evidence="5 6" id="KW-0472">Membrane</keyword>
<comment type="subcellular location">
    <subcellularLocation>
        <location evidence="1 6">Cell membrane</location>
        <topology evidence="1 6">Multi-pass membrane protein</topology>
    </subcellularLocation>
</comment>
<feature type="transmembrane region" description="Helical" evidence="6">
    <location>
        <begin position="155"/>
        <end position="178"/>
    </location>
</feature>
<reference evidence="7" key="1">
    <citation type="journal article" date="2023" name="IScience">
        <title>Live-bearing cockroach genome reveals convergent evolutionary mechanisms linked to viviparity in insects and beyond.</title>
        <authorList>
            <person name="Fouks B."/>
            <person name="Harrison M.C."/>
            <person name="Mikhailova A.A."/>
            <person name="Marchal E."/>
            <person name="English S."/>
            <person name="Carruthers M."/>
            <person name="Jennings E.C."/>
            <person name="Chiamaka E.L."/>
            <person name="Frigard R.A."/>
            <person name="Pippel M."/>
            <person name="Attardo G.M."/>
            <person name="Benoit J.B."/>
            <person name="Bornberg-Bauer E."/>
            <person name="Tobe S.S."/>
        </authorList>
    </citation>
    <scope>NUCLEOTIDE SEQUENCE</scope>
    <source>
        <strain evidence="7">Stay&amp;Tobe</strain>
    </source>
</reference>
<accession>A0AAD8A6T1</accession>
<dbReference type="InterPro" id="IPR013604">
    <property type="entry name" value="7TM_chemorcpt"/>
</dbReference>
<organism evidence="7 8">
    <name type="scientific">Diploptera punctata</name>
    <name type="common">Pacific beetle cockroach</name>
    <dbReference type="NCBI Taxonomy" id="6984"/>
    <lineage>
        <taxon>Eukaryota</taxon>
        <taxon>Metazoa</taxon>
        <taxon>Ecdysozoa</taxon>
        <taxon>Arthropoda</taxon>
        <taxon>Hexapoda</taxon>
        <taxon>Insecta</taxon>
        <taxon>Pterygota</taxon>
        <taxon>Neoptera</taxon>
        <taxon>Polyneoptera</taxon>
        <taxon>Dictyoptera</taxon>
        <taxon>Blattodea</taxon>
        <taxon>Blaberoidea</taxon>
        <taxon>Blaberidae</taxon>
        <taxon>Diplopterinae</taxon>
        <taxon>Diploptera</taxon>
    </lineage>
</organism>
<dbReference type="Pfam" id="PF08395">
    <property type="entry name" value="7tm_7"/>
    <property type="match status" value="1"/>
</dbReference>
<keyword evidence="6" id="KW-0675">Receptor</keyword>
<keyword evidence="4 6" id="KW-1133">Transmembrane helix</keyword>
<keyword evidence="8" id="KW-1185">Reference proteome</keyword>
<feature type="transmembrane region" description="Helical" evidence="6">
    <location>
        <begin position="124"/>
        <end position="143"/>
    </location>
</feature>
<evidence type="ECO:0000256" key="1">
    <source>
        <dbReference type="ARBA" id="ARBA00004651"/>
    </source>
</evidence>
<keyword evidence="3 6" id="KW-0812">Transmembrane</keyword>
<evidence type="ECO:0000313" key="8">
    <source>
        <dbReference type="Proteomes" id="UP001233999"/>
    </source>
</evidence>
<dbReference type="GO" id="GO:0005886">
    <property type="term" value="C:plasma membrane"/>
    <property type="evidence" value="ECO:0007669"/>
    <property type="project" value="UniProtKB-SubCell"/>
</dbReference>
<evidence type="ECO:0000256" key="4">
    <source>
        <dbReference type="ARBA" id="ARBA00022989"/>
    </source>
</evidence>
<evidence type="ECO:0000256" key="5">
    <source>
        <dbReference type="ARBA" id="ARBA00023136"/>
    </source>
</evidence>
<comment type="function">
    <text evidence="6">Gustatory receptor which mediates acceptance or avoidance behavior, depending on its substrates.</text>
</comment>
<protein>
    <recommendedName>
        <fullName evidence="6">Gustatory receptor</fullName>
    </recommendedName>
</protein>
<gene>
    <name evidence="7" type="ORF">L9F63_014917</name>
</gene>
<sequence length="302" mass="35090">MEEHVTNKSFYVSIRPMLIFCKMFGAYPLKNTLSSKVITLQYNLFSIHTLWNPFLQTICGLLYFKFITFPWWKISKIFVLVRMVMVILSSIYSDQHLPTLLKLIDNIDRRLSKLEHQPKSSNGLLWMFACISVLLISTTSSTFMLRPEEGTKKAIIQTALIIIPWYQFQICVALYLLFCINISYRFRCIKELWEDTLSNLMHTNYVSSVDGKSIAKRSDIQLEEIRMLHSDLLTAIDELNRCYGTRMAIFLASIFQELLTIFYECLLGGLPVEYGIIFAMYHIECLFILGKITENLSTSVSK</sequence>
<proteinExistence type="inferred from homology"/>
<comment type="caution">
    <text evidence="7">The sequence shown here is derived from an EMBL/GenBank/DDBJ whole genome shotgun (WGS) entry which is preliminary data.</text>
</comment>
<keyword evidence="2 6" id="KW-1003">Cell membrane</keyword>